<evidence type="ECO:0000313" key="2">
    <source>
        <dbReference type="Proteomes" id="UP000238081"/>
    </source>
</evidence>
<dbReference type="RefSeq" id="WP_043666043.1">
    <property type="nucleotide sequence ID" value="NZ_JSEG01000020.1"/>
</dbReference>
<proteinExistence type="predicted"/>
<sequence length="79" mass="10009">MKFKLSEEQRQQILQNIKKLYDWIKETVRKIMKPIVSWIMKNYGKVNYIIQRQKAYLKYKRRVENRQVLYLKRRRIYGK</sequence>
<name>A0A2S7F957_CLOBU</name>
<dbReference type="Proteomes" id="UP000238081">
    <property type="component" value="Unassembled WGS sequence"/>
</dbReference>
<reference evidence="1 2" key="1">
    <citation type="submission" date="2016-01" db="EMBL/GenBank/DDBJ databases">
        <title>Characterization of the Clostridium difficile lineages that are prevalent in Hong Kong and China.</title>
        <authorList>
            <person name="Kwok J.S.-L."/>
            <person name="Lam W.-Y."/>
            <person name="Ip M."/>
            <person name="Chan T.-F."/>
            <person name="Hawkey P.M."/>
            <person name="Tsui S.K.-W."/>
        </authorList>
    </citation>
    <scope>NUCLEOTIDE SEQUENCE [LARGE SCALE GENOMIC DNA]</scope>
    <source>
        <strain evidence="1 2">300064</strain>
    </source>
</reference>
<comment type="caution">
    <text evidence="1">The sequence shown here is derived from an EMBL/GenBank/DDBJ whole genome shotgun (WGS) entry which is preliminary data.</text>
</comment>
<protein>
    <submittedName>
        <fullName evidence="1">Uncharacterized protein</fullName>
    </submittedName>
</protein>
<evidence type="ECO:0000313" key="1">
    <source>
        <dbReference type="EMBL" id="PPV14001.1"/>
    </source>
</evidence>
<dbReference type="EMBL" id="LRDH01000114">
    <property type="protein sequence ID" value="PPV14001.1"/>
    <property type="molecule type" value="Genomic_DNA"/>
</dbReference>
<gene>
    <name evidence="1" type="ORF">AWN73_15195</name>
</gene>
<dbReference type="AlphaFoldDB" id="A0A2S7F957"/>
<accession>A0A2S7F957</accession>
<organism evidence="1 2">
    <name type="scientific">Clostridium butyricum</name>
    <dbReference type="NCBI Taxonomy" id="1492"/>
    <lineage>
        <taxon>Bacteria</taxon>
        <taxon>Bacillati</taxon>
        <taxon>Bacillota</taxon>
        <taxon>Clostridia</taxon>
        <taxon>Eubacteriales</taxon>
        <taxon>Clostridiaceae</taxon>
        <taxon>Clostridium</taxon>
    </lineage>
</organism>